<dbReference type="Proteomes" id="UP000813385">
    <property type="component" value="Unassembled WGS sequence"/>
</dbReference>
<protein>
    <submittedName>
        <fullName evidence="2">Uncharacterized protein</fullName>
    </submittedName>
</protein>
<accession>A0A8K0XAR1</accession>
<keyword evidence="3" id="KW-1185">Reference proteome</keyword>
<dbReference type="OrthoDB" id="5226162at2759"/>
<evidence type="ECO:0000256" key="1">
    <source>
        <dbReference type="SAM" id="MobiDB-lite"/>
    </source>
</evidence>
<feature type="compositionally biased region" description="Acidic residues" evidence="1">
    <location>
        <begin position="187"/>
        <end position="217"/>
    </location>
</feature>
<feature type="region of interest" description="Disordered" evidence="1">
    <location>
        <begin position="1"/>
        <end position="83"/>
    </location>
</feature>
<reference evidence="2" key="1">
    <citation type="journal article" date="2021" name="Nat. Commun.">
        <title>Genetic determinants of endophytism in the Arabidopsis root mycobiome.</title>
        <authorList>
            <person name="Mesny F."/>
            <person name="Miyauchi S."/>
            <person name="Thiergart T."/>
            <person name="Pickel B."/>
            <person name="Atanasova L."/>
            <person name="Karlsson M."/>
            <person name="Huettel B."/>
            <person name="Barry K.W."/>
            <person name="Haridas S."/>
            <person name="Chen C."/>
            <person name="Bauer D."/>
            <person name="Andreopoulos W."/>
            <person name="Pangilinan J."/>
            <person name="LaButti K."/>
            <person name="Riley R."/>
            <person name="Lipzen A."/>
            <person name="Clum A."/>
            <person name="Drula E."/>
            <person name="Henrissat B."/>
            <person name="Kohler A."/>
            <person name="Grigoriev I.V."/>
            <person name="Martin F.M."/>
            <person name="Hacquard S."/>
        </authorList>
    </citation>
    <scope>NUCLEOTIDE SEQUENCE</scope>
    <source>
        <strain evidence="2">MPI-CAGE-AT-0016</strain>
    </source>
</reference>
<feature type="region of interest" description="Disordered" evidence="1">
    <location>
        <begin position="112"/>
        <end position="139"/>
    </location>
</feature>
<evidence type="ECO:0000313" key="3">
    <source>
        <dbReference type="Proteomes" id="UP000813385"/>
    </source>
</evidence>
<evidence type="ECO:0000313" key="2">
    <source>
        <dbReference type="EMBL" id="KAH7377045.1"/>
    </source>
</evidence>
<organism evidence="2 3">
    <name type="scientific">Plectosphaerella cucumerina</name>
    <dbReference type="NCBI Taxonomy" id="40658"/>
    <lineage>
        <taxon>Eukaryota</taxon>
        <taxon>Fungi</taxon>
        <taxon>Dikarya</taxon>
        <taxon>Ascomycota</taxon>
        <taxon>Pezizomycotina</taxon>
        <taxon>Sordariomycetes</taxon>
        <taxon>Hypocreomycetidae</taxon>
        <taxon>Glomerellales</taxon>
        <taxon>Plectosphaerellaceae</taxon>
        <taxon>Plectosphaerella</taxon>
    </lineage>
</organism>
<feature type="compositionally biased region" description="Low complexity" evidence="1">
    <location>
        <begin position="33"/>
        <end position="49"/>
    </location>
</feature>
<sequence length="291" mass="32813">MLCRRKSSEETTQQQKIRDTRRPTMIHLRKPSLSDSVSSAESTSTLRSAQSSPGRRTPTLDFDPLSMHPTYSPPPPPARLSERPFILSHDSHDSGVDTDEVLEHYFRAQDDCKTDSMLSPPTDSPTPMAHPQPRSADEGGDYFLYKLRLVELQEQQRQAAIEAMTSTTTTTTSSAACQSRWSMSTVDVEESAFDSDSDDDETDGTDDTDDTDAYEYDEEPVLEMAVRAERPARHAASWQNFSYKRDLAPASPRRPPMKTMDSVEDFIKRGGWKRRGIIFQADDTRAESSMF</sequence>
<dbReference type="AlphaFoldDB" id="A0A8K0XAR1"/>
<name>A0A8K0XAR1_9PEZI</name>
<feature type="compositionally biased region" description="Low complexity" evidence="1">
    <location>
        <begin position="165"/>
        <end position="174"/>
    </location>
</feature>
<gene>
    <name evidence="2" type="ORF">B0T11DRAFT_294446</name>
</gene>
<comment type="caution">
    <text evidence="2">The sequence shown here is derived from an EMBL/GenBank/DDBJ whole genome shotgun (WGS) entry which is preliminary data.</text>
</comment>
<feature type="region of interest" description="Disordered" evidence="1">
    <location>
        <begin position="163"/>
        <end position="217"/>
    </location>
</feature>
<dbReference type="EMBL" id="JAGPXD010000001">
    <property type="protein sequence ID" value="KAH7377045.1"/>
    <property type="molecule type" value="Genomic_DNA"/>
</dbReference>
<proteinExistence type="predicted"/>
<feature type="compositionally biased region" description="Polar residues" evidence="1">
    <location>
        <begin position="175"/>
        <end position="185"/>
    </location>
</feature>